<evidence type="ECO:0000259" key="11">
    <source>
        <dbReference type="Pfam" id="PF05193"/>
    </source>
</evidence>
<dbReference type="PROSITE" id="PS00143">
    <property type="entry name" value="INSULINASE"/>
    <property type="match status" value="1"/>
</dbReference>
<dbReference type="PANTHER" id="PTHR43690:SF17">
    <property type="entry name" value="PROTEIN YHJJ"/>
    <property type="match status" value="1"/>
</dbReference>
<accession>A0A7S0FNT2</accession>
<feature type="domain" description="Peptidase M16 N-terminal" evidence="10">
    <location>
        <begin position="88"/>
        <end position="198"/>
    </location>
</feature>
<feature type="region of interest" description="Disordered" evidence="8">
    <location>
        <begin position="32"/>
        <end position="53"/>
    </location>
</feature>
<evidence type="ECO:0000256" key="5">
    <source>
        <dbReference type="ARBA" id="ARBA00022833"/>
    </source>
</evidence>
<evidence type="ECO:0000256" key="4">
    <source>
        <dbReference type="ARBA" id="ARBA00022801"/>
    </source>
</evidence>
<evidence type="ECO:0000256" key="1">
    <source>
        <dbReference type="ARBA" id="ARBA00007261"/>
    </source>
</evidence>
<keyword evidence="5" id="KW-0862">Zinc</keyword>
<dbReference type="PANTHER" id="PTHR43690">
    <property type="entry name" value="NARDILYSIN"/>
    <property type="match status" value="1"/>
</dbReference>
<feature type="signal peptide" evidence="9">
    <location>
        <begin position="1"/>
        <end position="24"/>
    </location>
</feature>
<proteinExistence type="inferred from homology"/>
<dbReference type="AlphaFoldDB" id="A0A7S0FNT2"/>
<keyword evidence="6" id="KW-0482">Metalloprotease</keyword>
<keyword evidence="2" id="KW-0645">Protease</keyword>
<keyword evidence="3" id="KW-0479">Metal-binding</keyword>
<comment type="similarity">
    <text evidence="1 7">Belongs to the peptidase M16 family.</text>
</comment>
<dbReference type="GO" id="GO:0004222">
    <property type="term" value="F:metalloendopeptidase activity"/>
    <property type="evidence" value="ECO:0007669"/>
    <property type="project" value="InterPro"/>
</dbReference>
<evidence type="ECO:0000256" key="8">
    <source>
        <dbReference type="SAM" id="MobiDB-lite"/>
    </source>
</evidence>
<organism evidence="12">
    <name type="scientific">Minutocellus polymorphus</name>
    <dbReference type="NCBI Taxonomy" id="265543"/>
    <lineage>
        <taxon>Eukaryota</taxon>
        <taxon>Sar</taxon>
        <taxon>Stramenopiles</taxon>
        <taxon>Ochrophyta</taxon>
        <taxon>Bacillariophyta</taxon>
        <taxon>Mediophyceae</taxon>
        <taxon>Cymatosirophycidae</taxon>
        <taxon>Cymatosirales</taxon>
        <taxon>Cymatosiraceae</taxon>
        <taxon>Minutocellus</taxon>
    </lineage>
</organism>
<protein>
    <recommendedName>
        <fullName evidence="13">Peptidase M16 N-terminal domain-containing protein</fullName>
    </recommendedName>
</protein>
<feature type="domain" description="Peptidase M16 C-terminal" evidence="11">
    <location>
        <begin position="710"/>
        <end position="889"/>
    </location>
</feature>
<evidence type="ECO:0000313" key="12">
    <source>
        <dbReference type="EMBL" id="CAD8371752.1"/>
    </source>
</evidence>
<dbReference type="InterPro" id="IPR011249">
    <property type="entry name" value="Metalloenz_LuxS/M16"/>
</dbReference>
<evidence type="ECO:0000256" key="3">
    <source>
        <dbReference type="ARBA" id="ARBA00022723"/>
    </source>
</evidence>
<dbReference type="GO" id="GO:0046872">
    <property type="term" value="F:metal ion binding"/>
    <property type="evidence" value="ECO:0007669"/>
    <property type="project" value="UniProtKB-KW"/>
</dbReference>
<dbReference type="InterPro" id="IPR050626">
    <property type="entry name" value="Peptidase_M16"/>
</dbReference>
<dbReference type="Pfam" id="PF00675">
    <property type="entry name" value="Peptidase_M16"/>
    <property type="match status" value="1"/>
</dbReference>
<name>A0A7S0FNT2_9STRA</name>
<gene>
    <name evidence="12" type="ORF">MPOL1434_LOCUS6612</name>
</gene>
<evidence type="ECO:0000259" key="10">
    <source>
        <dbReference type="Pfam" id="PF00675"/>
    </source>
</evidence>
<evidence type="ECO:0000256" key="6">
    <source>
        <dbReference type="ARBA" id="ARBA00023049"/>
    </source>
</evidence>
<evidence type="ECO:0000256" key="7">
    <source>
        <dbReference type="RuleBase" id="RU004447"/>
    </source>
</evidence>
<dbReference type="Gene3D" id="3.30.830.10">
    <property type="entry name" value="Metalloenzyme, LuxS/M16 peptidase-like"/>
    <property type="match status" value="4"/>
</dbReference>
<dbReference type="EMBL" id="HBEJ01011260">
    <property type="protein sequence ID" value="CAD8371752.1"/>
    <property type="molecule type" value="Transcribed_RNA"/>
</dbReference>
<reference evidence="12" key="1">
    <citation type="submission" date="2021-01" db="EMBL/GenBank/DDBJ databases">
        <authorList>
            <person name="Corre E."/>
            <person name="Pelletier E."/>
            <person name="Niang G."/>
            <person name="Scheremetjew M."/>
            <person name="Finn R."/>
            <person name="Kale V."/>
            <person name="Holt S."/>
            <person name="Cochrane G."/>
            <person name="Meng A."/>
            <person name="Brown T."/>
            <person name="Cohen L."/>
        </authorList>
    </citation>
    <scope>NUCLEOTIDE SEQUENCE</scope>
    <source>
        <strain evidence="12">CCMP3303</strain>
    </source>
</reference>
<dbReference type="InterPro" id="IPR011765">
    <property type="entry name" value="Pept_M16_N"/>
</dbReference>
<evidence type="ECO:0000256" key="2">
    <source>
        <dbReference type="ARBA" id="ARBA00022670"/>
    </source>
</evidence>
<dbReference type="SUPFAM" id="SSF63411">
    <property type="entry name" value="LuxS/MPP-like metallohydrolase"/>
    <property type="match status" value="4"/>
</dbReference>
<evidence type="ECO:0008006" key="13">
    <source>
        <dbReference type="Google" id="ProtNLM"/>
    </source>
</evidence>
<feature type="chain" id="PRO_5030959766" description="Peptidase M16 N-terminal domain-containing protein" evidence="9">
    <location>
        <begin position="25"/>
        <end position="1020"/>
    </location>
</feature>
<evidence type="ECO:0000256" key="9">
    <source>
        <dbReference type="SAM" id="SignalP"/>
    </source>
</evidence>
<dbReference type="GO" id="GO:0006508">
    <property type="term" value="P:proteolysis"/>
    <property type="evidence" value="ECO:0007669"/>
    <property type="project" value="UniProtKB-KW"/>
</dbReference>
<dbReference type="Pfam" id="PF05193">
    <property type="entry name" value="Peptidase_M16_C"/>
    <property type="match status" value="2"/>
</dbReference>
<feature type="compositionally biased region" description="Low complexity" evidence="8">
    <location>
        <begin position="32"/>
        <end position="41"/>
    </location>
</feature>
<dbReference type="InterPro" id="IPR007863">
    <property type="entry name" value="Peptidase_M16_C"/>
</dbReference>
<dbReference type="InterPro" id="IPR001431">
    <property type="entry name" value="Pept_M16_Zn_BS"/>
</dbReference>
<feature type="domain" description="Peptidase M16 C-terminal" evidence="11">
    <location>
        <begin position="233"/>
        <end position="415"/>
    </location>
</feature>
<keyword evidence="9" id="KW-0732">Signal</keyword>
<sequence length="1020" mass="116137">MSRRAVVLIGVACLLALIIGLSVGLTRKNSSSASNSSALNSQGHPDLRGKWPHELSDIPHDDSVTYGQLDNGLRYILMPNGELPGRLSVRMHIDAGSIQEDDDQKGIAHMLEHLVFTGTKNFPELSELEYAFQRLGAHSNAYTSFDETVYNVDLPDTDAETTDQIFRIFRDFADGALLTEEKVEIERGIVLAEDRSSDSVEWQIFLDQMEYLLPDHRLADRIPIGEREAIKTVPRQRIKDYYDQFYVPEHTTMIVVGDMMTFEMQKLIKDSFDDMEQPEVVGEKYPEMGTIPKGHGFQVKAFSEKEVVDDDLWLTAIKPWEVEVDSKAYRAKHLPLILANFIIGDRFDVLSRMEGTPIKSGYAGRDNMFNYLDWGDIVLIAKHGRWEEAVSILEQETRRAVEHGFTKFEMRDVKARILSFYEDMVLMKDSRESSALSWDLIDTINSLFVFATPETDLQVLEEGLAQISLDDINKEFQDYWSTKDLTLFLTTKEEVDEDTEEALKRLYLESQEVKVDPPKEREQIVWAYTDFGPSGTVVSDTMIEDLDIRQLTLSNNIRVNMKYTDFDAGYVHLVARFGTGKLEQPPRPWFDKFTEFVMDYGGLGEHSYDDVDKVFADNSVWVGFWVNGDDFDVSTEVIADDLLPALQLMAASITDPGYRDEAVREYKADISADMNRLRHRLEGALEFVEEYLWGNDPRFGVPTEEELTGFTSDDVREWLEDHLASSFIELSLVGDFDLDDALPDILRTFGALPERDAAPIDVGEEAREISLPSTPSHETFTYESQIDQASAIAAFPIPHIEMDMSQNRRIQILTNVLSNRLFDRIREELGESYSPYAVEEASTVWRRGVIYSESEGESSVTKKTSKHMIEIAQFIASTLSDDEFVRAMKLKETNLADSLLDNSYWLYNVMWDSHQNPHKLDWARERDADYASISLEEIRSLAAQFLVQSNALRIDVMPEGTGGEETGEAETGDGDADGTRRLLPRHRRRQLDTNDTKQRGGTAKMKAKLHKGRKANFALL</sequence>
<feature type="compositionally biased region" description="Acidic residues" evidence="8">
    <location>
        <begin position="965"/>
        <end position="976"/>
    </location>
</feature>
<keyword evidence="4" id="KW-0378">Hydrolase</keyword>
<feature type="region of interest" description="Disordered" evidence="8">
    <location>
        <begin position="958"/>
        <end position="1011"/>
    </location>
</feature>